<dbReference type="InterPro" id="IPR010126">
    <property type="entry name" value="Esterase_phb"/>
</dbReference>
<keyword evidence="2" id="KW-0378">Hydrolase</keyword>
<evidence type="ECO:0000256" key="1">
    <source>
        <dbReference type="ARBA" id="ARBA00022729"/>
    </source>
</evidence>
<evidence type="ECO:0000313" key="4">
    <source>
        <dbReference type="Proteomes" id="UP001221208"/>
    </source>
</evidence>
<dbReference type="RefSeq" id="WP_273669327.1">
    <property type="nucleotide sequence ID" value="NZ_JAQQXR010000001.1"/>
</dbReference>
<dbReference type="Pfam" id="PF10503">
    <property type="entry name" value="Esterase_PHB"/>
    <property type="match status" value="1"/>
</dbReference>
<proteinExistence type="predicted"/>
<dbReference type="EMBL" id="JAQQXR010000001">
    <property type="protein sequence ID" value="MDC8756690.1"/>
    <property type="molecule type" value="Genomic_DNA"/>
</dbReference>
<evidence type="ECO:0000256" key="2">
    <source>
        <dbReference type="ARBA" id="ARBA00022801"/>
    </source>
</evidence>
<dbReference type="Gene3D" id="3.40.50.1820">
    <property type="entry name" value="alpha/beta hydrolase"/>
    <property type="match status" value="1"/>
</dbReference>
<dbReference type="InterPro" id="IPR050955">
    <property type="entry name" value="Plant_Biomass_Hydrol_Est"/>
</dbReference>
<dbReference type="PANTHER" id="PTHR43037">
    <property type="entry name" value="UNNAMED PRODUCT-RELATED"/>
    <property type="match status" value="1"/>
</dbReference>
<reference evidence="3 4" key="1">
    <citation type="submission" date="2022-10" db="EMBL/GenBank/DDBJ databases">
        <title>Janthinobacterium sp. hw3 Genome sequencing.</title>
        <authorList>
            <person name="Park S."/>
        </authorList>
    </citation>
    <scope>NUCLEOTIDE SEQUENCE [LARGE SCALE GENOMIC DNA]</scope>
    <source>
        <strain evidence="4">hw3</strain>
    </source>
</reference>
<dbReference type="NCBIfam" id="TIGR01840">
    <property type="entry name" value="esterase_phb"/>
    <property type="match status" value="1"/>
</dbReference>
<dbReference type="SUPFAM" id="SSF53474">
    <property type="entry name" value="alpha/beta-Hydrolases"/>
    <property type="match status" value="2"/>
</dbReference>
<evidence type="ECO:0000313" key="3">
    <source>
        <dbReference type="EMBL" id="MDC8756690.1"/>
    </source>
</evidence>
<dbReference type="PANTHER" id="PTHR43037:SF1">
    <property type="entry name" value="BLL1128 PROTEIN"/>
    <property type="match status" value="1"/>
</dbReference>
<gene>
    <name evidence="3" type="ORF">OIK44_03695</name>
</gene>
<accession>A0ABT5JW82</accession>
<protein>
    <submittedName>
        <fullName evidence="3">PHB depolymerase family esterase</fullName>
    </submittedName>
</protein>
<name>A0ABT5JW82_9BURK</name>
<dbReference type="Proteomes" id="UP001221208">
    <property type="component" value="Unassembled WGS sequence"/>
</dbReference>
<sequence>MSPIRTLRGILLNLRRHLLPMLFLAVLPLLYWELAHAADVPYHGAPSDAAIRRAHAKGLDFISDQWCLFYPQIASCPGSPFTLPADIRRDAPPGMVAIQSNFCVLIPSLPICPKVVDPSLTEVKNFGTNPGALKMFKYVPQNLGASRPLVVALHGCTQSASAYNDETGWIQLADKFHFALLLPQETVHQNNCFRWFEPNHSERGKGEALSIRQMIEKMTDDLNIDARRVYVSGLSAGGAMTAVMLATYPEVFAGGGIVAGIPFRCASNQNEALPCGVKLSLSPGKMATEKKNMSPKQWGDLVRHASNFTGPYPPVSIWHGSADDVVDPQDEIELMEQWTDLLGTGQTPAKEEVLQGNNARLIHHQIFSNSSGHPMVETFLIDNMKHAVPVNPGGSDAQCGKEVQPYVINAGICSSLAIANFLGIDKQ</sequence>
<organism evidence="3 4">
    <name type="scientific">Janthinobacterium fluminis</name>
    <dbReference type="NCBI Taxonomy" id="2987524"/>
    <lineage>
        <taxon>Bacteria</taxon>
        <taxon>Pseudomonadati</taxon>
        <taxon>Pseudomonadota</taxon>
        <taxon>Betaproteobacteria</taxon>
        <taxon>Burkholderiales</taxon>
        <taxon>Oxalobacteraceae</taxon>
        <taxon>Janthinobacterium</taxon>
    </lineage>
</organism>
<comment type="caution">
    <text evidence="3">The sequence shown here is derived from an EMBL/GenBank/DDBJ whole genome shotgun (WGS) entry which is preliminary data.</text>
</comment>
<dbReference type="InterPro" id="IPR029058">
    <property type="entry name" value="AB_hydrolase_fold"/>
</dbReference>
<keyword evidence="1" id="KW-0732">Signal</keyword>
<keyword evidence="4" id="KW-1185">Reference proteome</keyword>